<feature type="domain" description="DhaL" evidence="1">
    <location>
        <begin position="1"/>
        <end position="200"/>
    </location>
</feature>
<dbReference type="Pfam" id="PF21645">
    <property type="entry name" value="FakA-like_M"/>
    <property type="match status" value="1"/>
</dbReference>
<dbReference type="RefSeq" id="WP_345885043.1">
    <property type="nucleotide sequence ID" value="NZ_JBDFRB010000006.1"/>
</dbReference>
<dbReference type="EMBL" id="JBDFRB010000006">
    <property type="protein sequence ID" value="MEN2744767.1"/>
    <property type="molecule type" value="Genomic_DNA"/>
</dbReference>
<evidence type="ECO:0000259" key="1">
    <source>
        <dbReference type="PROSITE" id="PS51480"/>
    </source>
</evidence>
<dbReference type="InterPro" id="IPR036117">
    <property type="entry name" value="DhaL_dom_sf"/>
</dbReference>
<dbReference type="Proteomes" id="UP001422074">
    <property type="component" value="Unassembled WGS sequence"/>
</dbReference>
<gene>
    <name evidence="2" type="ORF">ABCQ75_09475</name>
</gene>
<protein>
    <submittedName>
        <fullName evidence="2">DAK2 domain-containing protein</fullName>
    </submittedName>
</protein>
<dbReference type="SUPFAM" id="SSF101473">
    <property type="entry name" value="DhaL-like"/>
    <property type="match status" value="1"/>
</dbReference>
<proteinExistence type="predicted"/>
<evidence type="ECO:0000313" key="3">
    <source>
        <dbReference type="Proteomes" id="UP001422074"/>
    </source>
</evidence>
<dbReference type="PANTHER" id="PTHR33434:SF4">
    <property type="entry name" value="PHOSPHATASE PROTEIN"/>
    <property type="match status" value="1"/>
</dbReference>
<sequence>MRRWLADAETVLGNHSDRLNAINIFPVADGDTGTNLYHTVRAAATAAADAEGTDVGEVLAAAGQAAMEEAWGNSGTLFAVFLDAFAASLRGHARVSGPLLAAALHRAQIRAWSALSEPVAGTMLSVLEAAADGAARARHDDAPEAGADSNQALAATLDAAVEAAVGAVVDTEAQLGVLARAHVVDAGGVGFLLVLGALRNAVLGNGLGEDVLEGLHGYRIDDPHIHGAQPAAEGVEVMCTLTLTPLDAAGLRQKLDEIGDSVIMSPVGAFDDGAGECRWRVHVHVPDPEAALTLIGTFGTPERIAFTELHAADPTDAGVGDGSTRAV</sequence>
<comment type="caution">
    <text evidence="2">The sequence shown here is derived from an EMBL/GenBank/DDBJ whole genome shotgun (WGS) entry which is preliminary data.</text>
</comment>
<keyword evidence="3" id="KW-1185">Reference proteome</keyword>
<dbReference type="InterPro" id="IPR048394">
    <property type="entry name" value="FakA-like_M"/>
</dbReference>
<dbReference type="InterPro" id="IPR004007">
    <property type="entry name" value="DhaL_dom"/>
</dbReference>
<dbReference type="SMART" id="SM01120">
    <property type="entry name" value="Dak2"/>
    <property type="match status" value="1"/>
</dbReference>
<name>A0ABU9X135_9MICC</name>
<dbReference type="InterPro" id="IPR050270">
    <property type="entry name" value="DegV_domain_contain"/>
</dbReference>
<dbReference type="PANTHER" id="PTHR33434">
    <property type="entry name" value="DEGV DOMAIN-CONTAINING PROTEIN DR_1986-RELATED"/>
    <property type="match status" value="1"/>
</dbReference>
<evidence type="ECO:0000313" key="2">
    <source>
        <dbReference type="EMBL" id="MEN2744767.1"/>
    </source>
</evidence>
<reference evidence="2 3" key="1">
    <citation type="submission" date="2024-05" db="EMBL/GenBank/DDBJ databases">
        <title>Sinomonas sp. nov., isolated from a waste landfill.</title>
        <authorList>
            <person name="Zhao Y."/>
        </authorList>
    </citation>
    <scope>NUCLEOTIDE SEQUENCE [LARGE SCALE GENOMIC DNA]</scope>
    <source>
        <strain evidence="2 3">CCTCC AB2014300</strain>
    </source>
</reference>
<accession>A0ABU9X135</accession>
<organism evidence="2 3">
    <name type="scientific">Sinomonas halotolerans</name>
    <dbReference type="NCBI Taxonomy" id="1644133"/>
    <lineage>
        <taxon>Bacteria</taxon>
        <taxon>Bacillati</taxon>
        <taxon>Actinomycetota</taxon>
        <taxon>Actinomycetes</taxon>
        <taxon>Micrococcales</taxon>
        <taxon>Micrococcaceae</taxon>
        <taxon>Sinomonas</taxon>
    </lineage>
</organism>
<dbReference type="PROSITE" id="PS51480">
    <property type="entry name" value="DHAL"/>
    <property type="match status" value="1"/>
</dbReference>
<dbReference type="Gene3D" id="1.25.40.340">
    <property type="match status" value="1"/>
</dbReference>
<dbReference type="Pfam" id="PF02734">
    <property type="entry name" value="Dak2"/>
    <property type="match status" value="1"/>
</dbReference>